<accession>A0A6A5TK57</accession>
<dbReference type="AlphaFoldDB" id="A0A6A5TK57"/>
<proteinExistence type="predicted"/>
<organism evidence="1 2">
    <name type="scientific">Byssothecium circinans</name>
    <dbReference type="NCBI Taxonomy" id="147558"/>
    <lineage>
        <taxon>Eukaryota</taxon>
        <taxon>Fungi</taxon>
        <taxon>Dikarya</taxon>
        <taxon>Ascomycota</taxon>
        <taxon>Pezizomycotina</taxon>
        <taxon>Dothideomycetes</taxon>
        <taxon>Pleosporomycetidae</taxon>
        <taxon>Pleosporales</taxon>
        <taxon>Massarineae</taxon>
        <taxon>Massarinaceae</taxon>
        <taxon>Byssothecium</taxon>
    </lineage>
</organism>
<gene>
    <name evidence="1" type="ORF">CC80DRAFT_573144</name>
</gene>
<evidence type="ECO:0000313" key="2">
    <source>
        <dbReference type="Proteomes" id="UP000800035"/>
    </source>
</evidence>
<sequence length="205" mass="23717">MSGDIEAVTRQLNNWWKKYNKEDPKEPIFFFIIGYKKDKVHTFKPDTTLDDYDHYQGDIDYGVIGIDNPGSRGQEPDPEAFRNAQFRLWALRKYSGAIVEQISLDSSSTHLAVVLQEPSVYDSQQCVSHFVAKTFNEFLVWMDKNVPKDITFDDSEEICDISKFVKNPKMLYDLTGFPERIRKHKELLDLTDSATIRLINLGVVN</sequence>
<protein>
    <submittedName>
        <fullName evidence="1">Uncharacterized protein</fullName>
    </submittedName>
</protein>
<keyword evidence="2" id="KW-1185">Reference proteome</keyword>
<dbReference type="Proteomes" id="UP000800035">
    <property type="component" value="Unassembled WGS sequence"/>
</dbReference>
<name>A0A6A5TK57_9PLEO</name>
<dbReference type="EMBL" id="ML977013">
    <property type="protein sequence ID" value="KAF1952062.1"/>
    <property type="molecule type" value="Genomic_DNA"/>
</dbReference>
<reference evidence="1" key="1">
    <citation type="journal article" date="2020" name="Stud. Mycol.">
        <title>101 Dothideomycetes genomes: a test case for predicting lifestyles and emergence of pathogens.</title>
        <authorList>
            <person name="Haridas S."/>
            <person name="Albert R."/>
            <person name="Binder M."/>
            <person name="Bloem J."/>
            <person name="Labutti K."/>
            <person name="Salamov A."/>
            <person name="Andreopoulos B."/>
            <person name="Baker S."/>
            <person name="Barry K."/>
            <person name="Bills G."/>
            <person name="Bluhm B."/>
            <person name="Cannon C."/>
            <person name="Castanera R."/>
            <person name="Culley D."/>
            <person name="Daum C."/>
            <person name="Ezra D."/>
            <person name="Gonzalez J."/>
            <person name="Henrissat B."/>
            <person name="Kuo A."/>
            <person name="Liang C."/>
            <person name="Lipzen A."/>
            <person name="Lutzoni F."/>
            <person name="Magnuson J."/>
            <person name="Mondo S."/>
            <person name="Nolan M."/>
            <person name="Ohm R."/>
            <person name="Pangilinan J."/>
            <person name="Park H.-J."/>
            <person name="Ramirez L."/>
            <person name="Alfaro M."/>
            <person name="Sun H."/>
            <person name="Tritt A."/>
            <person name="Yoshinaga Y."/>
            <person name="Zwiers L.-H."/>
            <person name="Turgeon B."/>
            <person name="Goodwin S."/>
            <person name="Spatafora J."/>
            <person name="Crous P."/>
            <person name="Grigoriev I."/>
        </authorList>
    </citation>
    <scope>NUCLEOTIDE SEQUENCE</scope>
    <source>
        <strain evidence="1">CBS 675.92</strain>
    </source>
</reference>
<evidence type="ECO:0000313" key="1">
    <source>
        <dbReference type="EMBL" id="KAF1952062.1"/>
    </source>
</evidence>